<keyword evidence="2" id="KW-0539">Nucleus</keyword>
<dbReference type="InterPro" id="IPR050211">
    <property type="entry name" value="FOX_domain-containing"/>
</dbReference>
<feature type="DNA-binding region" description="Fork-head" evidence="2">
    <location>
        <begin position="51"/>
        <end position="144"/>
    </location>
</feature>
<dbReference type="PROSITE" id="PS50039">
    <property type="entry name" value="FORK_HEAD_3"/>
    <property type="match status" value="1"/>
</dbReference>
<dbReference type="Pfam" id="PF00250">
    <property type="entry name" value="Forkhead"/>
    <property type="match status" value="1"/>
</dbReference>
<evidence type="ECO:0000256" key="1">
    <source>
        <dbReference type="ARBA" id="ARBA00023125"/>
    </source>
</evidence>
<comment type="subcellular location">
    <subcellularLocation>
        <location evidence="2">Nucleus</location>
    </subcellularLocation>
</comment>
<dbReference type="Gene3D" id="1.10.10.10">
    <property type="entry name" value="Winged helix-like DNA-binding domain superfamily/Winged helix DNA-binding domain"/>
    <property type="match status" value="1"/>
</dbReference>
<evidence type="ECO:0000259" key="4">
    <source>
        <dbReference type="PROSITE" id="PS50039"/>
    </source>
</evidence>
<evidence type="ECO:0000256" key="3">
    <source>
        <dbReference type="SAM" id="MobiDB-lite"/>
    </source>
</evidence>
<dbReference type="PRINTS" id="PR00053">
    <property type="entry name" value="FORKHEAD"/>
</dbReference>
<feature type="domain" description="Fork-head" evidence="4">
    <location>
        <begin position="51"/>
        <end position="144"/>
    </location>
</feature>
<dbReference type="SUPFAM" id="SSF46785">
    <property type="entry name" value="Winged helix' DNA-binding domain"/>
    <property type="match status" value="1"/>
</dbReference>
<evidence type="ECO:0000256" key="2">
    <source>
        <dbReference type="PROSITE-ProRule" id="PRU00089"/>
    </source>
</evidence>
<dbReference type="GO" id="GO:0009653">
    <property type="term" value="P:anatomical structure morphogenesis"/>
    <property type="evidence" value="ECO:0007669"/>
    <property type="project" value="TreeGrafter"/>
</dbReference>
<dbReference type="GO" id="GO:0030154">
    <property type="term" value="P:cell differentiation"/>
    <property type="evidence" value="ECO:0007669"/>
    <property type="project" value="TreeGrafter"/>
</dbReference>
<name>A0A1B6M1I2_9HEMI</name>
<keyword evidence="1 2" id="KW-0238">DNA-binding</keyword>
<sequence length="180" mass="20221">MNCEGELVIIVDDDDVEIVEINDDDEPAQQSTTAPKGQRQSGPHEIRGYTKPSYSYCQMITQALAVSPGKRATAQQICRLIASKQPYYQHYTGNWQGSIYSALTKRKKFFVVVDSKPTGEYIWGLNPVFEQYMMDKWVPKKLKKAMMTPVITGTVSLSEKEGEETMTPVIVSSESLRGQS</sequence>
<dbReference type="GO" id="GO:0000981">
    <property type="term" value="F:DNA-binding transcription factor activity, RNA polymerase II-specific"/>
    <property type="evidence" value="ECO:0007669"/>
    <property type="project" value="TreeGrafter"/>
</dbReference>
<evidence type="ECO:0000313" key="5">
    <source>
        <dbReference type="EMBL" id="JAT29799.1"/>
    </source>
</evidence>
<dbReference type="InterPro" id="IPR001766">
    <property type="entry name" value="Fork_head_dom"/>
</dbReference>
<feature type="non-terminal residue" evidence="5">
    <location>
        <position position="180"/>
    </location>
</feature>
<dbReference type="EMBL" id="GEBQ01010178">
    <property type="protein sequence ID" value="JAT29799.1"/>
    <property type="molecule type" value="Transcribed_RNA"/>
</dbReference>
<dbReference type="PANTHER" id="PTHR11829">
    <property type="entry name" value="FORKHEAD BOX PROTEIN"/>
    <property type="match status" value="1"/>
</dbReference>
<dbReference type="GO" id="GO:0005634">
    <property type="term" value="C:nucleus"/>
    <property type="evidence" value="ECO:0007669"/>
    <property type="project" value="UniProtKB-SubCell"/>
</dbReference>
<feature type="compositionally biased region" description="Polar residues" evidence="3">
    <location>
        <begin position="28"/>
        <end position="41"/>
    </location>
</feature>
<gene>
    <name evidence="5" type="ORF">g.2932</name>
</gene>
<dbReference type="PANTHER" id="PTHR11829:SF343">
    <property type="entry name" value="FORK-HEAD DOMAIN-CONTAINING PROTEIN"/>
    <property type="match status" value="1"/>
</dbReference>
<accession>A0A1B6M1I2</accession>
<dbReference type="AlphaFoldDB" id="A0A1B6M1I2"/>
<dbReference type="InterPro" id="IPR036388">
    <property type="entry name" value="WH-like_DNA-bd_sf"/>
</dbReference>
<reference evidence="5" key="1">
    <citation type="submission" date="2015-11" db="EMBL/GenBank/DDBJ databases">
        <title>De novo transcriptome assembly of four potential Pierce s Disease insect vectors from Arizona vineyards.</title>
        <authorList>
            <person name="Tassone E.E."/>
        </authorList>
    </citation>
    <scope>NUCLEOTIDE SEQUENCE</scope>
</reference>
<protein>
    <recommendedName>
        <fullName evidence="4">Fork-head domain-containing protein</fullName>
    </recommendedName>
</protein>
<dbReference type="InterPro" id="IPR036390">
    <property type="entry name" value="WH_DNA-bd_sf"/>
</dbReference>
<organism evidence="5">
    <name type="scientific">Graphocephala atropunctata</name>
    <dbReference type="NCBI Taxonomy" id="36148"/>
    <lineage>
        <taxon>Eukaryota</taxon>
        <taxon>Metazoa</taxon>
        <taxon>Ecdysozoa</taxon>
        <taxon>Arthropoda</taxon>
        <taxon>Hexapoda</taxon>
        <taxon>Insecta</taxon>
        <taxon>Pterygota</taxon>
        <taxon>Neoptera</taxon>
        <taxon>Paraneoptera</taxon>
        <taxon>Hemiptera</taxon>
        <taxon>Auchenorrhyncha</taxon>
        <taxon>Membracoidea</taxon>
        <taxon>Cicadellidae</taxon>
        <taxon>Cicadellinae</taxon>
        <taxon>Cicadellini</taxon>
        <taxon>Graphocephala</taxon>
    </lineage>
</organism>
<feature type="region of interest" description="Disordered" evidence="3">
    <location>
        <begin position="24"/>
        <end position="45"/>
    </location>
</feature>
<proteinExistence type="predicted"/>
<dbReference type="SMART" id="SM00339">
    <property type="entry name" value="FH"/>
    <property type="match status" value="1"/>
</dbReference>
<dbReference type="GO" id="GO:0000978">
    <property type="term" value="F:RNA polymerase II cis-regulatory region sequence-specific DNA binding"/>
    <property type="evidence" value="ECO:0007669"/>
    <property type="project" value="TreeGrafter"/>
</dbReference>